<dbReference type="GO" id="GO:0070365">
    <property type="term" value="P:hepatocyte differentiation"/>
    <property type="evidence" value="ECO:0007669"/>
    <property type="project" value="UniProtKB-ARBA"/>
</dbReference>
<dbReference type="AlphaFoldDB" id="M3ZP62"/>
<accession>M3ZP62</accession>
<evidence type="ECO:0000313" key="10">
    <source>
        <dbReference type="Proteomes" id="UP000002852"/>
    </source>
</evidence>
<evidence type="ECO:0000256" key="2">
    <source>
        <dbReference type="ARBA" id="ARBA00023015"/>
    </source>
</evidence>
<dbReference type="InterPro" id="IPR037131">
    <property type="entry name" value="Homeo_prospero_dom_sf"/>
</dbReference>
<dbReference type="InParanoid" id="M3ZP62"/>
<evidence type="ECO:0000256" key="1">
    <source>
        <dbReference type="ARBA" id="ARBA00004123"/>
    </source>
</evidence>
<dbReference type="InterPro" id="IPR009057">
    <property type="entry name" value="Homeodomain-like_sf"/>
</dbReference>
<feature type="compositionally biased region" description="Low complexity" evidence="7">
    <location>
        <begin position="192"/>
        <end position="201"/>
    </location>
</feature>
<reference evidence="9" key="4">
    <citation type="submission" date="2025-09" db="UniProtKB">
        <authorList>
            <consortium name="Ensembl"/>
        </authorList>
    </citation>
    <scope>IDENTIFICATION</scope>
    <source>
        <strain evidence="9">JP 163 A</strain>
    </source>
</reference>
<comment type="subcellular location">
    <subcellularLocation>
        <location evidence="1">Nucleus</location>
    </subcellularLocation>
</comment>
<dbReference type="STRING" id="8083.ENSXMAP00000004005"/>
<keyword evidence="2" id="KW-0805">Transcription regulation</keyword>
<dbReference type="Pfam" id="PF05044">
    <property type="entry name" value="HPD"/>
    <property type="match status" value="1"/>
</dbReference>
<dbReference type="PANTHER" id="PTHR12198">
    <property type="entry name" value="HOMEOBOX PROTEIN PROSPERO/PROX-1/CEH-26"/>
    <property type="match status" value="1"/>
</dbReference>
<dbReference type="GO" id="GO:0001945">
    <property type="term" value="P:lymph vessel development"/>
    <property type="evidence" value="ECO:0007669"/>
    <property type="project" value="UniProtKB-ARBA"/>
</dbReference>
<dbReference type="GO" id="GO:0000978">
    <property type="term" value="F:RNA polymerase II cis-regulatory region sequence-specific DNA binding"/>
    <property type="evidence" value="ECO:0007669"/>
    <property type="project" value="TreeGrafter"/>
</dbReference>
<dbReference type="GO" id="GO:0035295">
    <property type="term" value="P:tube development"/>
    <property type="evidence" value="ECO:0007669"/>
    <property type="project" value="UniProtKB-ARBA"/>
</dbReference>
<keyword evidence="4" id="KW-0371">Homeobox</keyword>
<evidence type="ECO:0000256" key="6">
    <source>
        <dbReference type="ARBA" id="ARBA00023242"/>
    </source>
</evidence>
<evidence type="ECO:0000256" key="5">
    <source>
        <dbReference type="ARBA" id="ARBA00023163"/>
    </source>
</evidence>
<keyword evidence="10" id="KW-1185">Reference proteome</keyword>
<feature type="region of interest" description="Disordered" evidence="7">
    <location>
        <begin position="181"/>
        <end position="207"/>
    </location>
</feature>
<evidence type="ECO:0000256" key="4">
    <source>
        <dbReference type="ARBA" id="ARBA00023155"/>
    </source>
</evidence>
<evidence type="ECO:0000256" key="7">
    <source>
        <dbReference type="SAM" id="MobiDB-lite"/>
    </source>
</evidence>
<dbReference type="InterPro" id="IPR023082">
    <property type="entry name" value="Homeo_prospero_dom"/>
</dbReference>
<dbReference type="GO" id="GO:0007417">
    <property type="term" value="P:central nervous system development"/>
    <property type="evidence" value="ECO:0007669"/>
    <property type="project" value="UniProtKB-ARBA"/>
</dbReference>
<dbReference type="GO" id="GO:0060042">
    <property type="term" value="P:retina morphogenesis in camera-type eye"/>
    <property type="evidence" value="ECO:0007669"/>
    <property type="project" value="UniProtKB-ARBA"/>
</dbReference>
<dbReference type="GeneTree" id="ENSGT00940000154790"/>
<feature type="domain" description="Prospero" evidence="8">
    <location>
        <begin position="421"/>
        <end position="574"/>
    </location>
</feature>
<dbReference type="eggNOG" id="KOG3779">
    <property type="taxonomic scope" value="Eukaryota"/>
</dbReference>
<dbReference type="PANTHER" id="PTHR12198:SF9">
    <property type="entry name" value="PROSPERO HOMEOBOX PROTEIN 2"/>
    <property type="match status" value="1"/>
</dbReference>
<dbReference type="GO" id="GO:0070309">
    <property type="term" value="P:lens fiber cell morphogenesis"/>
    <property type="evidence" value="ECO:0007669"/>
    <property type="project" value="UniProtKB-ARBA"/>
</dbReference>
<dbReference type="PROSITE" id="PS51818">
    <property type="entry name" value="HOMEO_PROSPERO"/>
    <property type="match status" value="1"/>
</dbReference>
<dbReference type="OrthoDB" id="10038576at2759"/>
<reference evidence="9" key="3">
    <citation type="submission" date="2025-08" db="UniProtKB">
        <authorList>
            <consortium name="Ensembl"/>
        </authorList>
    </citation>
    <scope>IDENTIFICATION</scope>
    <source>
        <strain evidence="9">JP 163 A</strain>
    </source>
</reference>
<dbReference type="GO" id="GO:0005737">
    <property type="term" value="C:cytoplasm"/>
    <property type="evidence" value="ECO:0007669"/>
    <property type="project" value="UniProtKB-ARBA"/>
</dbReference>
<dbReference type="GO" id="GO:0048598">
    <property type="term" value="P:embryonic morphogenesis"/>
    <property type="evidence" value="ECO:0007669"/>
    <property type="project" value="UniProtKB-ARBA"/>
</dbReference>
<reference evidence="10" key="1">
    <citation type="submission" date="2012-01" db="EMBL/GenBank/DDBJ databases">
        <authorList>
            <person name="Walter R."/>
            <person name="Schartl M."/>
            <person name="Warren W."/>
        </authorList>
    </citation>
    <scope>NUCLEOTIDE SEQUENCE [LARGE SCALE GENOMIC DNA]</scope>
    <source>
        <strain evidence="10">JP 163 A</strain>
    </source>
</reference>
<protein>
    <submittedName>
        <fullName evidence="9">Prospero homeobox protein 1-like</fullName>
    </submittedName>
</protein>
<organism evidence="9 10">
    <name type="scientific">Xiphophorus maculatus</name>
    <name type="common">Southern platyfish</name>
    <name type="synonym">Platypoecilus maculatus</name>
    <dbReference type="NCBI Taxonomy" id="8083"/>
    <lineage>
        <taxon>Eukaryota</taxon>
        <taxon>Metazoa</taxon>
        <taxon>Chordata</taxon>
        <taxon>Craniata</taxon>
        <taxon>Vertebrata</taxon>
        <taxon>Euteleostomi</taxon>
        <taxon>Actinopterygii</taxon>
        <taxon>Neopterygii</taxon>
        <taxon>Teleostei</taxon>
        <taxon>Neoteleostei</taxon>
        <taxon>Acanthomorphata</taxon>
        <taxon>Ovalentaria</taxon>
        <taxon>Atherinomorphae</taxon>
        <taxon>Cyprinodontiformes</taxon>
        <taxon>Poeciliidae</taxon>
        <taxon>Poeciliinae</taxon>
        <taxon>Xiphophorus</taxon>
    </lineage>
</organism>
<dbReference type="OMA" id="LMNYFQS"/>
<proteinExistence type="predicted"/>
<sequence length="574" mass="65451">MSFWSKGMYSSSDVCLAGCTAERLPPSHPDPPPSNLGGFYTSHKDSKNIKGLIHRIENTASGLSCSIPVEYNLSTGSTRTPLSPDSYSHYDWSLNSGHQAKRARVENIIKGITCTDVMPNQHEETGCVREEEERVEVSALHQKHMETSGTESRSESHQHLREVRTKFDPICKDEKFPRWSVSSEAPTDEALSKSCSESESSPGKTHQEWKKVALGHFSSKPDRVKLMADILKYELSRAVSRSVDSIFKSMPLTQTPTEMENSETTLPPQFSESMENKLRCGTAEVLLPDVQTEALSLVVQKPELERPQNFILHSTSAVPLTPKSPLFFSSEPEQASEQNNITHHQRHGFKCLTDGCSEGGEPRLDTYWNLVKVKSKVTSRSVRSPHTHTAPVDQVILENLQLPHVKLEPDCFEKNNLYMLNECLTTNHLKKAKLMFFYTRYPSSVVLRMCFHDVQFTRCITSQLIKWFSNFREFYYIQMEKFARSALLEGAADVRNLTVSRESELFRALNMHYNKANDFQVPDRFLEVAEITLREFYIAISMGKDRDPSWKKTIYKVICKLDSDVPPEFKYHFG</sequence>
<dbReference type="GO" id="GO:0048646">
    <property type="term" value="P:anatomical structure formation involved in morphogenesis"/>
    <property type="evidence" value="ECO:0007669"/>
    <property type="project" value="UniProtKB-ARBA"/>
</dbReference>
<evidence type="ECO:0000256" key="3">
    <source>
        <dbReference type="ARBA" id="ARBA00023125"/>
    </source>
</evidence>
<dbReference type="GO" id="GO:0000981">
    <property type="term" value="F:DNA-binding transcription factor activity, RNA polymerase II-specific"/>
    <property type="evidence" value="ECO:0007669"/>
    <property type="project" value="TreeGrafter"/>
</dbReference>
<dbReference type="GO" id="GO:0005634">
    <property type="term" value="C:nucleus"/>
    <property type="evidence" value="ECO:0007669"/>
    <property type="project" value="UniProtKB-SubCell"/>
</dbReference>
<evidence type="ECO:0000259" key="8">
    <source>
        <dbReference type="PROSITE" id="PS51818"/>
    </source>
</evidence>
<dbReference type="FunFam" id="1.10.10.500:FF:000001">
    <property type="entry name" value="Prospero homeobox protein 1"/>
    <property type="match status" value="1"/>
</dbReference>
<reference evidence="10" key="2">
    <citation type="journal article" date="2013" name="Nat. Genet.">
        <title>The genome of the platyfish, Xiphophorus maculatus, provides insights into evolutionary adaptation and several complex traits.</title>
        <authorList>
            <person name="Schartl M."/>
            <person name="Walter R.B."/>
            <person name="Shen Y."/>
            <person name="Garcia T."/>
            <person name="Catchen J."/>
            <person name="Amores A."/>
            <person name="Braasch I."/>
            <person name="Chalopin D."/>
            <person name="Volff J.N."/>
            <person name="Lesch K.P."/>
            <person name="Bisazza A."/>
            <person name="Minx P."/>
            <person name="Hillier L."/>
            <person name="Wilson R.K."/>
            <person name="Fuerstenberg S."/>
            <person name="Boore J."/>
            <person name="Searle S."/>
            <person name="Postlethwait J.H."/>
            <person name="Warren W.C."/>
        </authorList>
    </citation>
    <scope>NUCLEOTIDE SEQUENCE [LARGE SCALE GENOMIC DNA]</scope>
    <source>
        <strain evidence="10">JP 163 A</strain>
    </source>
</reference>
<dbReference type="HOGENOM" id="CLU_594415_0_0_1"/>
<dbReference type="Ensembl" id="ENSXMAT00000004010.2">
    <property type="protein sequence ID" value="ENSXMAP00000004005.2"/>
    <property type="gene ID" value="ENSXMAG00000004000.2"/>
</dbReference>
<keyword evidence="3" id="KW-0238">DNA-binding</keyword>
<keyword evidence="5" id="KW-0804">Transcription</keyword>
<dbReference type="Proteomes" id="UP000002852">
    <property type="component" value="Unassembled WGS sequence"/>
</dbReference>
<dbReference type="InterPro" id="IPR039350">
    <property type="entry name" value="Prospero_homeodomain"/>
</dbReference>
<dbReference type="GO" id="GO:0031016">
    <property type="term" value="P:pancreas development"/>
    <property type="evidence" value="ECO:0007669"/>
    <property type="project" value="UniProtKB-ARBA"/>
</dbReference>
<evidence type="ECO:0000313" key="9">
    <source>
        <dbReference type="Ensembl" id="ENSXMAP00000004005.2"/>
    </source>
</evidence>
<name>M3ZP62_XIPMA</name>
<dbReference type="Gene3D" id="1.10.10.500">
    <property type="entry name" value="Homeo-prospero domain"/>
    <property type="match status" value="1"/>
</dbReference>
<dbReference type="SUPFAM" id="SSF46689">
    <property type="entry name" value="Homeodomain-like"/>
    <property type="match status" value="1"/>
</dbReference>
<keyword evidence="6" id="KW-0539">Nucleus</keyword>